<feature type="transmembrane region" description="Helical" evidence="5">
    <location>
        <begin position="6"/>
        <end position="25"/>
    </location>
</feature>
<dbReference type="PANTHER" id="PTHR35529">
    <property type="entry name" value="MANGANESE EFFLUX PUMP MNTP-RELATED"/>
    <property type="match status" value="1"/>
</dbReference>
<feature type="transmembrane region" description="Helical" evidence="5">
    <location>
        <begin position="37"/>
        <end position="58"/>
    </location>
</feature>
<keyword evidence="4 5" id="KW-0472">Membrane</keyword>
<dbReference type="AlphaFoldDB" id="A0A1I6IQA5"/>
<feature type="transmembrane region" description="Helical" evidence="5">
    <location>
        <begin position="64"/>
        <end position="85"/>
    </location>
</feature>
<evidence type="ECO:0000313" key="6">
    <source>
        <dbReference type="EMBL" id="SFR68937.1"/>
    </source>
</evidence>
<reference evidence="6 7" key="1">
    <citation type="submission" date="2016-10" db="EMBL/GenBank/DDBJ databases">
        <authorList>
            <person name="de Groot N.N."/>
        </authorList>
    </citation>
    <scope>NUCLEOTIDE SEQUENCE [LARGE SCALE GENOMIC DNA]</scope>
    <source>
        <strain evidence="6 7">743A</strain>
    </source>
</reference>
<evidence type="ECO:0000256" key="1">
    <source>
        <dbReference type="ARBA" id="ARBA00022475"/>
    </source>
</evidence>
<feature type="transmembrane region" description="Helical" evidence="5">
    <location>
        <begin position="106"/>
        <end position="127"/>
    </location>
</feature>
<evidence type="ECO:0000256" key="3">
    <source>
        <dbReference type="ARBA" id="ARBA00022989"/>
    </source>
</evidence>
<dbReference type="PANTHER" id="PTHR35529:SF2">
    <property type="entry name" value="SPORULATION PROTEIN YTAF-RELATED"/>
    <property type="match status" value="1"/>
</dbReference>
<dbReference type="InterPro" id="IPR003810">
    <property type="entry name" value="Mntp/YtaF"/>
</dbReference>
<feature type="transmembrane region" description="Helical" evidence="5">
    <location>
        <begin position="166"/>
        <end position="184"/>
    </location>
</feature>
<dbReference type="STRING" id="37658.SAMN05661086_01031"/>
<keyword evidence="2 5" id="KW-0812">Transmembrane</keyword>
<evidence type="ECO:0000313" key="7">
    <source>
        <dbReference type="Proteomes" id="UP000199659"/>
    </source>
</evidence>
<keyword evidence="3 5" id="KW-1133">Transmembrane helix</keyword>
<dbReference type="EMBL" id="FOYZ01000003">
    <property type="protein sequence ID" value="SFR68937.1"/>
    <property type="molecule type" value="Genomic_DNA"/>
</dbReference>
<evidence type="ECO:0000256" key="4">
    <source>
        <dbReference type="ARBA" id="ARBA00023136"/>
    </source>
</evidence>
<evidence type="ECO:0000256" key="5">
    <source>
        <dbReference type="SAM" id="Phobius"/>
    </source>
</evidence>
<name>A0A1I6IQA5_9FIRM</name>
<sequence>MLLQILIISVSLSIDALGIGISYHLKGVKITKLSRAIIAMMSVIIMYTSLKIGAFLAAVFPETVIQIIGISILVLIGLTFIRNSIFGDENQIYDFDKSKTIDFWEAFILGIALSADAFSAGIAASAIGIGGSIMPFTVGFMQIAFLSIGGILIDKSQLMKKLNRKVCGVFSGFLLILIAILRTMA</sequence>
<protein>
    <submittedName>
        <fullName evidence="6">Putative Mn2+ efflux pump MntP</fullName>
    </submittedName>
</protein>
<organism evidence="6 7">
    <name type="scientific">Anaeromicropila populeti</name>
    <dbReference type="NCBI Taxonomy" id="37658"/>
    <lineage>
        <taxon>Bacteria</taxon>
        <taxon>Bacillati</taxon>
        <taxon>Bacillota</taxon>
        <taxon>Clostridia</taxon>
        <taxon>Lachnospirales</taxon>
        <taxon>Lachnospiraceae</taxon>
        <taxon>Anaeromicropila</taxon>
    </lineage>
</organism>
<feature type="transmembrane region" description="Helical" evidence="5">
    <location>
        <begin position="133"/>
        <end position="154"/>
    </location>
</feature>
<gene>
    <name evidence="6" type="ORF">SAMN05661086_01031</name>
</gene>
<evidence type="ECO:0000256" key="2">
    <source>
        <dbReference type="ARBA" id="ARBA00022692"/>
    </source>
</evidence>
<dbReference type="Pfam" id="PF02659">
    <property type="entry name" value="Mntp"/>
    <property type="match status" value="1"/>
</dbReference>
<accession>A0A1I6IQA5</accession>
<proteinExistence type="predicted"/>
<dbReference type="Proteomes" id="UP000199659">
    <property type="component" value="Unassembled WGS sequence"/>
</dbReference>
<keyword evidence="7" id="KW-1185">Reference proteome</keyword>
<keyword evidence="1" id="KW-1003">Cell membrane</keyword>